<dbReference type="Proteomes" id="UP000515163">
    <property type="component" value="Unplaced"/>
</dbReference>
<evidence type="ECO:0000256" key="9">
    <source>
        <dbReference type="ARBA" id="ARBA00023242"/>
    </source>
</evidence>
<dbReference type="GeneID" id="116287571"/>
<feature type="region of interest" description="Disordered" evidence="10">
    <location>
        <begin position="193"/>
        <end position="215"/>
    </location>
</feature>
<feature type="domain" description="Transcription factor Iwr1" evidence="11">
    <location>
        <begin position="245"/>
        <end position="305"/>
    </location>
</feature>
<dbReference type="Pfam" id="PF08574">
    <property type="entry name" value="Iwr1"/>
    <property type="match status" value="1"/>
</dbReference>
<dbReference type="GO" id="GO:0032502">
    <property type="term" value="P:developmental process"/>
    <property type="evidence" value="ECO:0007669"/>
    <property type="project" value="TreeGrafter"/>
</dbReference>
<keyword evidence="8" id="KW-0653">Protein transport</keyword>
<dbReference type="GO" id="GO:0005737">
    <property type="term" value="C:cytoplasm"/>
    <property type="evidence" value="ECO:0007669"/>
    <property type="project" value="UniProtKB-SubCell"/>
</dbReference>
<dbReference type="AlphaFoldDB" id="A0A6P8HBR3"/>
<feature type="compositionally biased region" description="Acidic residues" evidence="10">
    <location>
        <begin position="347"/>
        <end position="356"/>
    </location>
</feature>
<evidence type="ECO:0000256" key="7">
    <source>
        <dbReference type="ARBA" id="ARBA00022490"/>
    </source>
</evidence>
<dbReference type="InParanoid" id="A0A6P8HBR3"/>
<evidence type="ECO:0000256" key="6">
    <source>
        <dbReference type="ARBA" id="ARBA00022448"/>
    </source>
</evidence>
<comment type="subcellular location">
    <subcellularLocation>
        <location evidence="3">Cytoplasm</location>
    </subcellularLocation>
    <subcellularLocation>
        <location evidence="2">Nucleus</location>
    </subcellularLocation>
</comment>
<name>A0A6P8HBR3_ACTTE</name>
<keyword evidence="6" id="KW-0813">Transport</keyword>
<feature type="compositionally biased region" description="Acidic residues" evidence="10">
    <location>
        <begin position="374"/>
        <end position="383"/>
    </location>
</feature>
<dbReference type="InterPro" id="IPR013883">
    <property type="entry name" value="TF_Iwr1_dom"/>
</dbReference>
<accession>A0A6P8HBR3</accession>
<dbReference type="InterPro" id="IPR040218">
    <property type="entry name" value="SLC7A6OS"/>
</dbReference>
<keyword evidence="9" id="KW-0539">Nucleus</keyword>
<evidence type="ECO:0000256" key="8">
    <source>
        <dbReference type="ARBA" id="ARBA00022927"/>
    </source>
</evidence>
<evidence type="ECO:0000256" key="1">
    <source>
        <dbReference type="ARBA" id="ARBA00003202"/>
    </source>
</evidence>
<feature type="region of interest" description="Disordered" evidence="10">
    <location>
        <begin position="94"/>
        <end position="175"/>
    </location>
</feature>
<comment type="function">
    <text evidence="1">Directs RNA polymerase II nuclear import.</text>
</comment>
<sequence length="383" mass="43486">MLEENNMAASIECADRDQRGVVLRVKRKRTDDPVEALVVSHVIPAKKAHLTDEEPEDKSKTTDKSGNVKVDQLFRFLGTCNEDDSTKSKDILKNIKTKPISHGNPKKGAKGITEQLQKKQREAKKESHSDARFKILSNNRYDNEPTSSNKDSNANKKPEVSELKRTSSDDSADSADDEVRRLFKVYDVIRDEENKKSGQASASTTSSKPSEPEDTNVILCNSVKMIREKLAVSEGSRPVNIAEKGYVYDFYYAPSSQNDLGDILEITGVNNDLFLETIDREFEEMFDDEDDSNDENNWRNDYPDEGLWSSDDEDSKTKTRQCLDEDFGFDMDDDPTKYHKQAFGEDLSSDDDELDYYGEPCTLSSRKEAYQENLSDDFESEGF</sequence>
<gene>
    <name evidence="13" type="primary">LOC116287571</name>
</gene>
<feature type="compositionally biased region" description="Polar residues" evidence="10">
    <location>
        <begin position="136"/>
        <end position="152"/>
    </location>
</feature>
<feature type="compositionally biased region" description="Basic and acidic residues" evidence="10">
    <location>
        <begin position="116"/>
        <end position="133"/>
    </location>
</feature>
<proteinExistence type="inferred from homology"/>
<keyword evidence="12" id="KW-1185">Reference proteome</keyword>
<feature type="region of interest" description="Disordered" evidence="10">
    <location>
        <begin position="47"/>
        <end position="68"/>
    </location>
</feature>
<evidence type="ECO:0000313" key="12">
    <source>
        <dbReference type="Proteomes" id="UP000515163"/>
    </source>
</evidence>
<protein>
    <recommendedName>
        <fullName evidence="5">Probable RNA polymerase II nuclear localization protein SLC7A6OS</fullName>
    </recommendedName>
</protein>
<feature type="compositionally biased region" description="Polar residues" evidence="10">
    <location>
        <begin position="197"/>
        <end position="209"/>
    </location>
</feature>
<evidence type="ECO:0000256" key="10">
    <source>
        <dbReference type="SAM" id="MobiDB-lite"/>
    </source>
</evidence>
<dbReference type="KEGG" id="aten:116287571"/>
<dbReference type="GO" id="GO:0005634">
    <property type="term" value="C:nucleus"/>
    <property type="evidence" value="ECO:0007669"/>
    <property type="project" value="UniProtKB-SubCell"/>
</dbReference>
<comment type="similarity">
    <text evidence="4">Belongs to the IWR1/SLC7A6OS family.</text>
</comment>
<evidence type="ECO:0000259" key="11">
    <source>
        <dbReference type="Pfam" id="PF08574"/>
    </source>
</evidence>
<evidence type="ECO:0000256" key="2">
    <source>
        <dbReference type="ARBA" id="ARBA00004123"/>
    </source>
</evidence>
<evidence type="ECO:0000256" key="3">
    <source>
        <dbReference type="ARBA" id="ARBA00004496"/>
    </source>
</evidence>
<dbReference type="GO" id="GO:0015031">
    <property type="term" value="P:protein transport"/>
    <property type="evidence" value="ECO:0007669"/>
    <property type="project" value="UniProtKB-KW"/>
</dbReference>
<dbReference type="FunCoup" id="A0A6P8HBR3">
    <property type="interactions" value="2613"/>
</dbReference>
<feature type="compositionally biased region" description="Basic and acidic residues" evidence="10">
    <location>
        <begin position="49"/>
        <end position="63"/>
    </location>
</feature>
<keyword evidence="7" id="KW-0963">Cytoplasm</keyword>
<organism evidence="12 13">
    <name type="scientific">Actinia tenebrosa</name>
    <name type="common">Australian red waratah sea anemone</name>
    <dbReference type="NCBI Taxonomy" id="6105"/>
    <lineage>
        <taxon>Eukaryota</taxon>
        <taxon>Metazoa</taxon>
        <taxon>Cnidaria</taxon>
        <taxon>Anthozoa</taxon>
        <taxon>Hexacorallia</taxon>
        <taxon>Actiniaria</taxon>
        <taxon>Actiniidae</taxon>
        <taxon>Actinia</taxon>
    </lineage>
</organism>
<evidence type="ECO:0000256" key="4">
    <source>
        <dbReference type="ARBA" id="ARBA00010218"/>
    </source>
</evidence>
<evidence type="ECO:0000313" key="13">
    <source>
        <dbReference type="RefSeq" id="XP_031550122.1"/>
    </source>
</evidence>
<dbReference type="PANTHER" id="PTHR31196:SF2">
    <property type="entry name" value="RNA POLYMERASE II NUCLEAR LOCALIZATION PROTEIN SLC7A6OS-RELATED"/>
    <property type="match status" value="1"/>
</dbReference>
<feature type="region of interest" description="Disordered" evidence="10">
    <location>
        <begin position="287"/>
        <end position="383"/>
    </location>
</feature>
<dbReference type="RefSeq" id="XP_031550122.1">
    <property type="nucleotide sequence ID" value="XM_031694262.1"/>
</dbReference>
<evidence type="ECO:0000256" key="5">
    <source>
        <dbReference type="ARBA" id="ARBA00017036"/>
    </source>
</evidence>
<feature type="compositionally biased region" description="Basic and acidic residues" evidence="10">
    <location>
        <begin position="153"/>
        <end position="168"/>
    </location>
</feature>
<reference evidence="13" key="1">
    <citation type="submission" date="2025-08" db="UniProtKB">
        <authorList>
            <consortium name="RefSeq"/>
        </authorList>
    </citation>
    <scope>IDENTIFICATION</scope>
    <source>
        <tissue evidence="13">Tentacle</tissue>
    </source>
</reference>
<feature type="compositionally biased region" description="Acidic residues" evidence="10">
    <location>
        <begin position="324"/>
        <end position="333"/>
    </location>
</feature>
<dbReference type="PANTHER" id="PTHR31196">
    <property type="entry name" value="RNA POLYMERASE II NUCLEAR LOCALIZATION PROTEIN SLC7A6OS-RELATED"/>
    <property type="match status" value="1"/>
</dbReference>
<dbReference type="OrthoDB" id="6255506at2759"/>